<feature type="domain" description="CHHC U11-48K-type" evidence="4">
    <location>
        <begin position="39"/>
        <end position="66"/>
    </location>
</feature>
<dbReference type="Pfam" id="PF05253">
    <property type="entry name" value="zf-U11-48K"/>
    <property type="match status" value="1"/>
</dbReference>
<evidence type="ECO:0000256" key="3">
    <source>
        <dbReference type="ARBA" id="ARBA00022833"/>
    </source>
</evidence>
<protein>
    <recommendedName>
        <fullName evidence="4">CHHC U11-48K-type domain-containing protein</fullName>
    </recommendedName>
</protein>
<comment type="caution">
    <text evidence="5">The sequence shown here is derived from an EMBL/GenBank/DDBJ whole genome shotgun (WGS) entry which is preliminary data.</text>
</comment>
<evidence type="ECO:0000313" key="5">
    <source>
        <dbReference type="EMBL" id="KAL1117880.1"/>
    </source>
</evidence>
<dbReference type="InterPro" id="IPR022776">
    <property type="entry name" value="TRM13/UPF0224_CHHC_Znf_dom"/>
</dbReference>
<sequence length="161" mass="18455">MSEAEKIITCPYNRAHSVLKGRMQFHLTRCRKQHPCAEMGFCPYNSTHIFPKIETEFHLEHCDSRIIIDTFFYQMGDSECSAKGACGLNVDLPPCQENWDDDMIEGSVLDTVKENAKDKNVLIGIVGAPKAERKAHRFQERLRFQRVNDGEIAQVIIHSLF</sequence>
<keyword evidence="6" id="KW-1185">Reference proteome</keyword>
<evidence type="ECO:0000313" key="6">
    <source>
        <dbReference type="Proteomes" id="UP001558652"/>
    </source>
</evidence>
<feature type="domain" description="CHHC U11-48K-type" evidence="4">
    <location>
        <begin position="7"/>
        <end position="34"/>
    </location>
</feature>
<keyword evidence="2" id="KW-0863">Zinc-finger</keyword>
<name>A0ABD0Y5C8_9HEMI</name>
<proteinExistence type="predicted"/>
<accession>A0ABD0Y5C8</accession>
<evidence type="ECO:0000256" key="2">
    <source>
        <dbReference type="ARBA" id="ARBA00022771"/>
    </source>
</evidence>
<dbReference type="PROSITE" id="PS51800">
    <property type="entry name" value="ZF_CHHC_U11_48K"/>
    <property type="match status" value="2"/>
</dbReference>
<dbReference type="InterPro" id="IPR036236">
    <property type="entry name" value="Znf_C2H2_sf"/>
</dbReference>
<evidence type="ECO:0000259" key="4">
    <source>
        <dbReference type="PROSITE" id="PS51800"/>
    </source>
</evidence>
<dbReference type="SUPFAM" id="SSF57667">
    <property type="entry name" value="beta-beta-alpha zinc fingers"/>
    <property type="match status" value="1"/>
</dbReference>
<reference evidence="5 6" key="1">
    <citation type="submission" date="2024-07" db="EMBL/GenBank/DDBJ databases">
        <title>Chromosome-level genome assembly of the water stick insect Ranatra chinensis (Heteroptera: Nepidae).</title>
        <authorList>
            <person name="Liu X."/>
        </authorList>
    </citation>
    <scope>NUCLEOTIDE SEQUENCE [LARGE SCALE GENOMIC DNA]</scope>
    <source>
        <strain evidence="5">Cailab_2021Rc</strain>
        <tissue evidence="5">Muscle</tissue>
    </source>
</reference>
<evidence type="ECO:0000256" key="1">
    <source>
        <dbReference type="ARBA" id="ARBA00022723"/>
    </source>
</evidence>
<gene>
    <name evidence="5" type="ORF">AAG570_004193</name>
</gene>
<dbReference type="EMBL" id="JBFDAA010000015">
    <property type="protein sequence ID" value="KAL1117880.1"/>
    <property type="molecule type" value="Genomic_DNA"/>
</dbReference>
<dbReference type="Proteomes" id="UP001558652">
    <property type="component" value="Unassembled WGS sequence"/>
</dbReference>
<dbReference type="AlphaFoldDB" id="A0ABD0Y5C8"/>
<keyword evidence="1" id="KW-0479">Metal-binding</keyword>
<organism evidence="5 6">
    <name type="scientific">Ranatra chinensis</name>
    <dbReference type="NCBI Taxonomy" id="642074"/>
    <lineage>
        <taxon>Eukaryota</taxon>
        <taxon>Metazoa</taxon>
        <taxon>Ecdysozoa</taxon>
        <taxon>Arthropoda</taxon>
        <taxon>Hexapoda</taxon>
        <taxon>Insecta</taxon>
        <taxon>Pterygota</taxon>
        <taxon>Neoptera</taxon>
        <taxon>Paraneoptera</taxon>
        <taxon>Hemiptera</taxon>
        <taxon>Heteroptera</taxon>
        <taxon>Panheteroptera</taxon>
        <taxon>Nepomorpha</taxon>
        <taxon>Nepidae</taxon>
        <taxon>Ranatrinae</taxon>
        <taxon>Ranatra</taxon>
    </lineage>
</organism>
<keyword evidence="3" id="KW-0862">Zinc</keyword>
<dbReference type="GO" id="GO:0008270">
    <property type="term" value="F:zinc ion binding"/>
    <property type="evidence" value="ECO:0007669"/>
    <property type="project" value="UniProtKB-KW"/>
</dbReference>